<proteinExistence type="predicted"/>
<name>A0ABD3NU43_9STRA</name>
<keyword evidence="3" id="KW-1185">Reference proteome</keyword>
<dbReference type="InterPro" id="IPR008011">
    <property type="entry name" value="Complex1_LYR_dom"/>
</dbReference>
<gene>
    <name evidence="2" type="ORF">ACHAW5_006272</name>
</gene>
<dbReference type="Proteomes" id="UP001530315">
    <property type="component" value="Unassembled WGS sequence"/>
</dbReference>
<sequence length="201" mass="22351">MPLTMIVTGSAAGAGNRLLRSSATARPESSEACRTETNPLLIARMIITGRGCVEEVRRKFNDADRACMERIRRESTNSREGSGAGGGGMEEDAIVVAGVPGSAAGTNRLRSSVTRLEALSLYRDILRTAKAFHWCDESGIPWRDKLRDEARKEFEACRMENDPLLIARMIVTGRGCVEEVRRKFNDADRECMERIRRESTK</sequence>
<evidence type="ECO:0000313" key="3">
    <source>
        <dbReference type="Proteomes" id="UP001530315"/>
    </source>
</evidence>
<dbReference type="InterPro" id="IPR045298">
    <property type="entry name" value="Complex1_LYR_LYRM7"/>
</dbReference>
<feature type="domain" description="Complex 1 LYR protein" evidence="1">
    <location>
        <begin position="117"/>
        <end position="174"/>
    </location>
</feature>
<organism evidence="2 3">
    <name type="scientific">Stephanodiscus triporus</name>
    <dbReference type="NCBI Taxonomy" id="2934178"/>
    <lineage>
        <taxon>Eukaryota</taxon>
        <taxon>Sar</taxon>
        <taxon>Stramenopiles</taxon>
        <taxon>Ochrophyta</taxon>
        <taxon>Bacillariophyta</taxon>
        <taxon>Coscinodiscophyceae</taxon>
        <taxon>Thalassiosirophycidae</taxon>
        <taxon>Stephanodiscales</taxon>
        <taxon>Stephanodiscaceae</taxon>
        <taxon>Stephanodiscus</taxon>
    </lineage>
</organism>
<dbReference type="PANTHER" id="PTHR47484">
    <property type="entry name" value="COMPLEX 1 PROTEIN CONTAINING PROTEIN, EXPRESSED"/>
    <property type="match status" value="1"/>
</dbReference>
<evidence type="ECO:0000259" key="1">
    <source>
        <dbReference type="Pfam" id="PF05347"/>
    </source>
</evidence>
<reference evidence="2 3" key="1">
    <citation type="submission" date="2024-10" db="EMBL/GenBank/DDBJ databases">
        <title>Updated reference genomes for cyclostephanoid diatoms.</title>
        <authorList>
            <person name="Roberts W.R."/>
            <person name="Alverson A.J."/>
        </authorList>
    </citation>
    <scope>NUCLEOTIDE SEQUENCE [LARGE SCALE GENOMIC DNA]</scope>
    <source>
        <strain evidence="2 3">AJA276-08</strain>
    </source>
</reference>
<protein>
    <recommendedName>
        <fullName evidence="1">Complex 1 LYR protein domain-containing protein</fullName>
    </recommendedName>
</protein>
<dbReference type="Pfam" id="PF05347">
    <property type="entry name" value="Complex1_LYR"/>
    <property type="match status" value="1"/>
</dbReference>
<dbReference type="AlphaFoldDB" id="A0ABD3NU43"/>
<dbReference type="PANTHER" id="PTHR47484:SF1">
    <property type="entry name" value="COMPLEX 1 PROTEIN CONTAINING PROTEIN, EXPRESSED"/>
    <property type="match status" value="1"/>
</dbReference>
<accession>A0ABD3NU43</accession>
<comment type="caution">
    <text evidence="2">The sequence shown here is derived from an EMBL/GenBank/DDBJ whole genome shotgun (WGS) entry which is preliminary data.</text>
</comment>
<evidence type="ECO:0000313" key="2">
    <source>
        <dbReference type="EMBL" id="KAL3778968.1"/>
    </source>
</evidence>
<dbReference type="CDD" id="cd20267">
    <property type="entry name" value="Complex1_LYR_LYRM7"/>
    <property type="match status" value="1"/>
</dbReference>
<dbReference type="EMBL" id="JALLAZ020001191">
    <property type="protein sequence ID" value="KAL3778968.1"/>
    <property type="molecule type" value="Genomic_DNA"/>
</dbReference>